<dbReference type="CDD" id="cd02238">
    <property type="entry name" value="cupin_KdgF"/>
    <property type="match status" value="1"/>
</dbReference>
<feature type="domain" description="Cupin type-2" evidence="1">
    <location>
        <begin position="34"/>
        <end position="100"/>
    </location>
</feature>
<sequence>MLLRKEDFVCSKPTEKIERCILAVGDKLMLIVNTLEPGALVPWHSHPHEQVSYVFKGRLTVKSQEGTYTVNEGEVLLFKSNEPHEVLNPGPEAAVVFEVFSPPREDFLKK</sequence>
<evidence type="ECO:0000313" key="2">
    <source>
        <dbReference type="EMBL" id="PUA33872.1"/>
    </source>
</evidence>
<dbReference type="Gene3D" id="2.60.120.10">
    <property type="entry name" value="Jelly Rolls"/>
    <property type="match status" value="1"/>
</dbReference>
<accession>A0A2R7YAI1</accession>
<name>A0A2R7YAI1_9CREN</name>
<reference evidence="2 3" key="1">
    <citation type="journal article" date="2018" name="Syst. Appl. Microbiol.">
        <title>A new symbiotic nanoarchaeote (Candidatus Nanoclepta minutus) and its host (Zestosphaera tikiterensis gen. nov., sp. nov.) from a New Zealand hot spring.</title>
        <authorList>
            <person name="St John E."/>
            <person name="Liu Y."/>
            <person name="Podar M."/>
            <person name="Stott M.B."/>
            <person name="Meneghin J."/>
            <person name="Chen Z."/>
            <person name="Lagutin K."/>
            <person name="Mitchell K."/>
            <person name="Reysenbach A.L."/>
        </authorList>
    </citation>
    <scope>NUCLEOTIDE SEQUENCE [LARGE SCALE GENOMIC DNA]</scope>
    <source>
        <strain evidence="2">NZ3</strain>
    </source>
</reference>
<evidence type="ECO:0000259" key="1">
    <source>
        <dbReference type="Pfam" id="PF07883"/>
    </source>
</evidence>
<dbReference type="InterPro" id="IPR011051">
    <property type="entry name" value="RmlC_Cupin_sf"/>
</dbReference>
<organism evidence="2 3">
    <name type="scientific">Zestosphaera tikiterensis</name>
    <dbReference type="NCBI Taxonomy" id="1973259"/>
    <lineage>
        <taxon>Archaea</taxon>
        <taxon>Thermoproteota</taxon>
        <taxon>Thermoprotei</taxon>
        <taxon>Desulfurococcales</taxon>
        <taxon>Desulfurococcaceae</taxon>
        <taxon>Zestosphaera</taxon>
    </lineage>
</organism>
<dbReference type="AlphaFoldDB" id="A0A2R7YAI1"/>
<dbReference type="SUPFAM" id="SSF51182">
    <property type="entry name" value="RmlC-like cupins"/>
    <property type="match status" value="1"/>
</dbReference>
<proteinExistence type="predicted"/>
<protein>
    <recommendedName>
        <fullName evidence="1">Cupin type-2 domain-containing protein</fullName>
    </recommendedName>
</protein>
<gene>
    <name evidence="2" type="ORF">B7O98_00155</name>
</gene>
<dbReference type="PANTHER" id="PTHR40112">
    <property type="entry name" value="H2HPP ISOMERASE"/>
    <property type="match status" value="1"/>
</dbReference>
<dbReference type="InterPro" id="IPR013096">
    <property type="entry name" value="Cupin_2"/>
</dbReference>
<evidence type="ECO:0000313" key="3">
    <source>
        <dbReference type="Proteomes" id="UP000244093"/>
    </source>
</evidence>
<comment type="caution">
    <text evidence="2">The sequence shown here is derived from an EMBL/GenBank/DDBJ whole genome shotgun (WGS) entry which is preliminary data.</text>
</comment>
<dbReference type="EMBL" id="NBVN01000001">
    <property type="protein sequence ID" value="PUA33872.1"/>
    <property type="molecule type" value="Genomic_DNA"/>
</dbReference>
<dbReference type="PANTHER" id="PTHR40112:SF1">
    <property type="entry name" value="H2HPP ISOMERASE"/>
    <property type="match status" value="1"/>
</dbReference>
<dbReference type="InterPro" id="IPR052535">
    <property type="entry name" value="Bacilysin_H2HPP_isomerase"/>
</dbReference>
<dbReference type="Pfam" id="PF07883">
    <property type="entry name" value="Cupin_2"/>
    <property type="match status" value="1"/>
</dbReference>
<dbReference type="InterPro" id="IPR014710">
    <property type="entry name" value="RmlC-like_jellyroll"/>
</dbReference>
<dbReference type="Proteomes" id="UP000244093">
    <property type="component" value="Unassembled WGS sequence"/>
</dbReference>